<reference evidence="3" key="1">
    <citation type="submission" date="2017-01" db="EMBL/GenBank/DDBJ databases">
        <title>Comparative genomics of anhydrobiosis in the tardigrade Hypsibius dujardini.</title>
        <authorList>
            <person name="Yoshida Y."/>
            <person name="Koutsovoulos G."/>
            <person name="Laetsch D."/>
            <person name="Stevens L."/>
            <person name="Kumar S."/>
            <person name="Horikawa D."/>
            <person name="Ishino K."/>
            <person name="Komine S."/>
            <person name="Tomita M."/>
            <person name="Blaxter M."/>
            <person name="Arakawa K."/>
        </authorList>
    </citation>
    <scope>NUCLEOTIDE SEQUENCE [LARGE SCALE GENOMIC DNA]</scope>
    <source>
        <strain evidence="3">Z151</strain>
    </source>
</reference>
<feature type="transmembrane region" description="Helical" evidence="1">
    <location>
        <begin position="111"/>
        <end position="129"/>
    </location>
</feature>
<comment type="caution">
    <text evidence="2">The sequence shown here is derived from an EMBL/GenBank/DDBJ whole genome shotgun (WGS) entry which is preliminary data.</text>
</comment>
<dbReference type="InterPro" id="IPR037185">
    <property type="entry name" value="EmrE-like"/>
</dbReference>
<name>A0A1W0X7G8_HYPEX</name>
<gene>
    <name evidence="2" type="ORF">BV898_02599</name>
</gene>
<evidence type="ECO:0000313" key="3">
    <source>
        <dbReference type="Proteomes" id="UP000192578"/>
    </source>
</evidence>
<protein>
    <recommendedName>
        <fullName evidence="4">EamA domain-containing protein</fullName>
    </recommendedName>
</protein>
<keyword evidence="1" id="KW-0812">Transmembrane</keyword>
<dbReference type="Gene3D" id="1.10.3730.20">
    <property type="match status" value="1"/>
</dbReference>
<feature type="transmembrane region" description="Helical" evidence="1">
    <location>
        <begin position="48"/>
        <end position="71"/>
    </location>
</feature>
<sequence>MAVPSCSFLSATAGLAGSLASVSAKFAFGDLPLSLDVEPSILPFPAPVVSVAFRGVFILGTILLNGIMWAFYMKALRVSGNTLQALAINTACNFVSSAVFGYLFFGDLITGSWMFGAALMLVGVILMNIGDSVLSREQPDLAGGALTSTKVERDPKKIS</sequence>
<dbReference type="Proteomes" id="UP000192578">
    <property type="component" value="Unassembled WGS sequence"/>
</dbReference>
<keyword evidence="1" id="KW-0472">Membrane</keyword>
<dbReference type="EMBL" id="MTYJ01000011">
    <property type="protein sequence ID" value="OQV23479.1"/>
    <property type="molecule type" value="Genomic_DNA"/>
</dbReference>
<dbReference type="InterPro" id="IPR039632">
    <property type="entry name" value="TMEM42"/>
</dbReference>
<dbReference type="AlphaFoldDB" id="A0A1W0X7G8"/>
<feature type="transmembrane region" description="Helical" evidence="1">
    <location>
        <begin position="83"/>
        <end position="105"/>
    </location>
</feature>
<dbReference type="PANTHER" id="PTHR31965:SF1">
    <property type="entry name" value="TRANSMEMBRANE PROTEIN 42"/>
    <property type="match status" value="1"/>
</dbReference>
<evidence type="ECO:0008006" key="4">
    <source>
        <dbReference type="Google" id="ProtNLM"/>
    </source>
</evidence>
<accession>A0A1W0X7G8</accession>
<proteinExistence type="predicted"/>
<organism evidence="2 3">
    <name type="scientific">Hypsibius exemplaris</name>
    <name type="common">Freshwater tardigrade</name>
    <dbReference type="NCBI Taxonomy" id="2072580"/>
    <lineage>
        <taxon>Eukaryota</taxon>
        <taxon>Metazoa</taxon>
        <taxon>Ecdysozoa</taxon>
        <taxon>Tardigrada</taxon>
        <taxon>Eutardigrada</taxon>
        <taxon>Parachela</taxon>
        <taxon>Hypsibioidea</taxon>
        <taxon>Hypsibiidae</taxon>
        <taxon>Hypsibius</taxon>
    </lineage>
</organism>
<dbReference type="OrthoDB" id="5854584at2759"/>
<evidence type="ECO:0000256" key="1">
    <source>
        <dbReference type="SAM" id="Phobius"/>
    </source>
</evidence>
<evidence type="ECO:0000313" key="2">
    <source>
        <dbReference type="EMBL" id="OQV23479.1"/>
    </source>
</evidence>
<keyword evidence="1" id="KW-1133">Transmembrane helix</keyword>
<keyword evidence="3" id="KW-1185">Reference proteome</keyword>
<dbReference type="SUPFAM" id="SSF103481">
    <property type="entry name" value="Multidrug resistance efflux transporter EmrE"/>
    <property type="match status" value="1"/>
</dbReference>
<dbReference type="PANTHER" id="PTHR31965">
    <property type="entry name" value="TRANSMEMBRANE PROTEIN 42"/>
    <property type="match status" value="1"/>
</dbReference>